<evidence type="ECO:0000256" key="2">
    <source>
        <dbReference type="ARBA" id="ARBA00022730"/>
    </source>
</evidence>
<comment type="caution">
    <text evidence="8">The sequence shown here is derived from an EMBL/GenBank/DDBJ whole genome shotgun (WGS) entry which is preliminary data.</text>
</comment>
<evidence type="ECO:0000256" key="4">
    <source>
        <dbReference type="ARBA" id="ARBA00022980"/>
    </source>
</evidence>
<dbReference type="Gene3D" id="3.30.70.330">
    <property type="match status" value="1"/>
</dbReference>
<dbReference type="HAMAP" id="MF_01369_B">
    <property type="entry name" value="Ribosomal_uL23_B"/>
    <property type="match status" value="1"/>
</dbReference>
<comment type="subunit">
    <text evidence="6">Part of the 50S ribosomal subunit. Contacts protein L29, and trigger factor when it is bound to the ribosome.</text>
</comment>
<dbReference type="NCBIfam" id="NF004363">
    <property type="entry name" value="PRK05738.2-4"/>
    <property type="match status" value="1"/>
</dbReference>
<keyword evidence="9" id="KW-1185">Reference proteome</keyword>
<dbReference type="EMBL" id="JABWMJ010000005">
    <property type="protein sequence ID" value="NUZ06379.1"/>
    <property type="molecule type" value="Genomic_DNA"/>
</dbReference>
<dbReference type="Proteomes" id="UP000529637">
    <property type="component" value="Unassembled WGS sequence"/>
</dbReference>
<protein>
    <recommendedName>
        <fullName evidence="6">Large ribosomal subunit protein uL23</fullName>
    </recommendedName>
</protein>
<dbReference type="GO" id="GO:0003735">
    <property type="term" value="F:structural constituent of ribosome"/>
    <property type="evidence" value="ECO:0007669"/>
    <property type="project" value="InterPro"/>
</dbReference>
<evidence type="ECO:0000256" key="5">
    <source>
        <dbReference type="ARBA" id="ARBA00023274"/>
    </source>
</evidence>
<evidence type="ECO:0000256" key="6">
    <source>
        <dbReference type="HAMAP-Rule" id="MF_01369"/>
    </source>
</evidence>
<evidence type="ECO:0000256" key="1">
    <source>
        <dbReference type="ARBA" id="ARBA00006700"/>
    </source>
</evidence>
<dbReference type="GO" id="GO:1990904">
    <property type="term" value="C:ribonucleoprotein complex"/>
    <property type="evidence" value="ECO:0007669"/>
    <property type="project" value="UniProtKB-KW"/>
</dbReference>
<comment type="function">
    <text evidence="6">One of the early assembly proteins it binds 23S rRNA. One of the proteins that surrounds the polypeptide exit tunnel on the outside of the ribosome. Forms the main docking site for trigger factor binding to the ribosome.</text>
</comment>
<feature type="compositionally biased region" description="Low complexity" evidence="7">
    <location>
        <begin position="1"/>
        <end position="11"/>
    </location>
</feature>
<dbReference type="SUPFAM" id="SSF54189">
    <property type="entry name" value="Ribosomal proteins S24e, L23 and L15e"/>
    <property type="match status" value="1"/>
</dbReference>
<dbReference type="InterPro" id="IPR013025">
    <property type="entry name" value="Ribosomal_uL23-like"/>
</dbReference>
<keyword evidence="4 6" id="KW-0689">Ribosomal protein</keyword>
<dbReference type="InterPro" id="IPR012677">
    <property type="entry name" value="Nucleotide-bd_a/b_plait_sf"/>
</dbReference>
<reference evidence="8 9" key="1">
    <citation type="submission" date="2020-06" db="EMBL/GenBank/DDBJ databases">
        <title>Schlegella sp. ID0723 isolated from air conditioner.</title>
        <authorList>
            <person name="Kim D.Y."/>
            <person name="Kim D.-U."/>
        </authorList>
    </citation>
    <scope>NUCLEOTIDE SEQUENCE [LARGE SCALE GENOMIC DNA]</scope>
    <source>
        <strain evidence="8 9">ID0723</strain>
    </source>
</reference>
<evidence type="ECO:0000256" key="7">
    <source>
        <dbReference type="SAM" id="MobiDB-lite"/>
    </source>
</evidence>
<dbReference type="AlphaFoldDB" id="A0A7Y6TWQ5"/>
<dbReference type="Pfam" id="PF00276">
    <property type="entry name" value="Ribosomal_L23"/>
    <property type="match status" value="1"/>
</dbReference>
<dbReference type="NCBIfam" id="NF004359">
    <property type="entry name" value="PRK05738.1-3"/>
    <property type="match status" value="1"/>
</dbReference>
<dbReference type="GO" id="GO:0019843">
    <property type="term" value="F:rRNA binding"/>
    <property type="evidence" value="ECO:0007669"/>
    <property type="project" value="UniProtKB-UniRule"/>
</dbReference>
<organism evidence="8 9">
    <name type="scientific">Piscinibacter koreensis</name>
    <dbReference type="NCBI Taxonomy" id="2742824"/>
    <lineage>
        <taxon>Bacteria</taxon>
        <taxon>Pseudomonadati</taxon>
        <taxon>Pseudomonadota</taxon>
        <taxon>Betaproteobacteria</taxon>
        <taxon>Burkholderiales</taxon>
        <taxon>Sphaerotilaceae</taxon>
        <taxon>Piscinibacter</taxon>
    </lineage>
</organism>
<feature type="region of interest" description="Disordered" evidence="7">
    <location>
        <begin position="1"/>
        <end position="44"/>
    </location>
</feature>
<evidence type="ECO:0000313" key="8">
    <source>
        <dbReference type="EMBL" id="NUZ06379.1"/>
    </source>
</evidence>
<evidence type="ECO:0000313" key="9">
    <source>
        <dbReference type="Proteomes" id="UP000529637"/>
    </source>
</evidence>
<proteinExistence type="inferred from homology"/>
<keyword evidence="5 6" id="KW-0687">Ribonucleoprotein</keyword>
<dbReference type="InterPro" id="IPR012678">
    <property type="entry name" value="Ribosomal_uL23/eL15/eS24_sf"/>
</dbReference>
<dbReference type="GO" id="GO:0005840">
    <property type="term" value="C:ribosome"/>
    <property type="evidence" value="ECO:0007669"/>
    <property type="project" value="UniProtKB-KW"/>
</dbReference>
<dbReference type="GO" id="GO:0006412">
    <property type="term" value="P:translation"/>
    <property type="evidence" value="ECO:0007669"/>
    <property type="project" value="UniProtKB-UniRule"/>
</dbReference>
<keyword evidence="2 6" id="KW-0699">rRNA-binding</keyword>
<gene>
    <name evidence="6 8" type="primary">rplW</name>
    <name evidence="8" type="ORF">HQN59_11470</name>
</gene>
<dbReference type="FunFam" id="3.30.70.330:FF:000001">
    <property type="entry name" value="50S ribosomal protein L23"/>
    <property type="match status" value="1"/>
</dbReference>
<name>A0A7Y6TWQ5_9BURK</name>
<accession>A0A7Y6TWQ5</accession>
<keyword evidence="3 6" id="KW-0694">RNA-binding</keyword>
<sequence>MSTAATNNTAAKSAPLAALTPEERAARKASKKANKAAAVAARRPAHSESRLAQVLVAPIISEKATMAAEKHNQVLFQVMRDATKPEIKAAVELMFKVSVDSVQTVQHKGKVKRTAKSNGRRDHVKKAYVCLAAGEELNFSGEGA</sequence>
<evidence type="ECO:0000256" key="3">
    <source>
        <dbReference type="ARBA" id="ARBA00022884"/>
    </source>
</evidence>
<dbReference type="PANTHER" id="PTHR11620">
    <property type="entry name" value="60S RIBOSOMAL PROTEIN L23A"/>
    <property type="match status" value="1"/>
</dbReference>
<comment type="similarity">
    <text evidence="1 6">Belongs to the universal ribosomal protein uL23 family.</text>
</comment>